<feature type="disulfide bond" evidence="6">
    <location>
        <begin position="483"/>
        <end position="492"/>
    </location>
</feature>
<comment type="caution">
    <text evidence="9">The sequence shown here is derived from an EMBL/GenBank/DDBJ whole genome shotgun (WGS) entry which is preliminary data.</text>
</comment>
<feature type="disulfide bond" evidence="6">
    <location>
        <begin position="250"/>
        <end position="259"/>
    </location>
</feature>
<feature type="disulfide bond" evidence="6">
    <location>
        <begin position="174"/>
        <end position="183"/>
    </location>
</feature>
<feature type="domain" description="EGF-like" evidence="8">
    <location>
        <begin position="185"/>
        <end position="221"/>
    </location>
</feature>
<feature type="domain" description="EGF-like" evidence="8">
    <location>
        <begin position="614"/>
        <end position="652"/>
    </location>
</feature>
<feature type="disulfide bond" evidence="6">
    <location>
        <begin position="642"/>
        <end position="651"/>
    </location>
</feature>
<dbReference type="Proteomes" id="UP001163046">
    <property type="component" value="Unassembled WGS sequence"/>
</dbReference>
<evidence type="ECO:0000256" key="2">
    <source>
        <dbReference type="ARBA" id="ARBA00022729"/>
    </source>
</evidence>
<feature type="disulfide bond" evidence="6">
    <location>
        <begin position="325"/>
        <end position="334"/>
    </location>
</feature>
<dbReference type="GO" id="GO:0048666">
    <property type="term" value="P:neuron development"/>
    <property type="evidence" value="ECO:0007669"/>
    <property type="project" value="UniProtKB-ARBA"/>
</dbReference>
<evidence type="ECO:0000256" key="5">
    <source>
        <dbReference type="ARBA" id="ARBA00023180"/>
    </source>
</evidence>
<feature type="domain" description="EGF-like" evidence="8">
    <location>
        <begin position="372"/>
        <end position="422"/>
    </location>
</feature>
<dbReference type="FunFam" id="2.10.25.10:FF:000066">
    <property type="entry name" value="FAT atypical cadherin 4"/>
    <property type="match status" value="1"/>
</dbReference>
<dbReference type="FunFam" id="2.10.25.10:FF:000100">
    <property type="entry name" value="neurogenic locus notch homolog protein 3"/>
    <property type="match status" value="1"/>
</dbReference>
<feature type="signal peptide" evidence="7">
    <location>
        <begin position="1"/>
        <end position="24"/>
    </location>
</feature>
<evidence type="ECO:0000256" key="1">
    <source>
        <dbReference type="ARBA" id="ARBA00022536"/>
    </source>
</evidence>
<feature type="disulfide bond" evidence="6">
    <location>
        <begin position="623"/>
        <end position="640"/>
    </location>
</feature>
<keyword evidence="4 6" id="KW-1015">Disulfide bond</keyword>
<dbReference type="PROSITE" id="PS50026">
    <property type="entry name" value="EGF_3"/>
    <property type="match status" value="13"/>
</dbReference>
<dbReference type="PROSITE" id="PS00022">
    <property type="entry name" value="EGF_1"/>
    <property type="match status" value="13"/>
</dbReference>
<evidence type="ECO:0000256" key="4">
    <source>
        <dbReference type="ARBA" id="ARBA00023157"/>
    </source>
</evidence>
<dbReference type="OrthoDB" id="283575at2759"/>
<name>A0A9W9YF58_9CNID</name>
<dbReference type="SUPFAM" id="SSF57196">
    <property type="entry name" value="EGF/Laminin"/>
    <property type="match status" value="13"/>
</dbReference>
<accession>A0A9W9YF58</accession>
<dbReference type="PROSITE" id="PS01186">
    <property type="entry name" value="EGF_2"/>
    <property type="match status" value="7"/>
</dbReference>
<dbReference type="PANTHER" id="PTHR24049">
    <property type="entry name" value="CRUMBS FAMILY MEMBER"/>
    <property type="match status" value="1"/>
</dbReference>
<dbReference type="PRINTS" id="PR00010">
    <property type="entry name" value="EGFBLOOD"/>
</dbReference>
<feature type="domain" description="EGF-like" evidence="8">
    <location>
        <begin position="456"/>
        <end position="493"/>
    </location>
</feature>
<evidence type="ECO:0000313" key="10">
    <source>
        <dbReference type="Proteomes" id="UP001163046"/>
    </source>
</evidence>
<feature type="disulfide bond" evidence="6">
    <location>
        <begin position="361"/>
        <end position="370"/>
    </location>
</feature>
<feature type="disulfide bond" evidence="6">
    <location>
        <begin position="211"/>
        <end position="220"/>
    </location>
</feature>
<feature type="domain" description="EGF-like" evidence="8">
    <location>
        <begin position="149"/>
        <end position="184"/>
    </location>
</feature>
<dbReference type="AlphaFoldDB" id="A0A9W9YF58"/>
<feature type="disulfide bond" evidence="6">
    <location>
        <begin position="559"/>
        <end position="568"/>
    </location>
</feature>
<keyword evidence="2 7" id="KW-0732">Signal</keyword>
<keyword evidence="1 6" id="KW-0245">EGF-like domain</keyword>
<dbReference type="Pfam" id="PF00008">
    <property type="entry name" value="EGF"/>
    <property type="match status" value="10"/>
</dbReference>
<dbReference type="CDD" id="cd00054">
    <property type="entry name" value="EGF_CA"/>
    <property type="match status" value="6"/>
</dbReference>
<dbReference type="GO" id="GO:0042063">
    <property type="term" value="P:gliogenesis"/>
    <property type="evidence" value="ECO:0007669"/>
    <property type="project" value="UniProtKB-ARBA"/>
</dbReference>
<dbReference type="FunFam" id="2.10.25.10:FF:000321">
    <property type="entry name" value="Protein delta homolog 1"/>
    <property type="match status" value="1"/>
</dbReference>
<feature type="disulfide bond" evidence="6">
    <location>
        <begin position="521"/>
        <end position="530"/>
    </location>
</feature>
<evidence type="ECO:0000259" key="8">
    <source>
        <dbReference type="PROSITE" id="PS50026"/>
    </source>
</evidence>
<feature type="domain" description="EGF-like" evidence="8">
    <location>
        <begin position="653"/>
        <end position="688"/>
    </location>
</feature>
<dbReference type="FunFam" id="2.10.25.10:FF:000230">
    <property type="entry name" value="Delta-like protein"/>
    <property type="match status" value="1"/>
</dbReference>
<dbReference type="GO" id="GO:0032991">
    <property type="term" value="C:protein-containing complex"/>
    <property type="evidence" value="ECO:0007669"/>
    <property type="project" value="TreeGrafter"/>
</dbReference>
<organism evidence="9 10">
    <name type="scientific">Desmophyllum pertusum</name>
    <dbReference type="NCBI Taxonomy" id="174260"/>
    <lineage>
        <taxon>Eukaryota</taxon>
        <taxon>Metazoa</taxon>
        <taxon>Cnidaria</taxon>
        <taxon>Anthozoa</taxon>
        <taxon>Hexacorallia</taxon>
        <taxon>Scleractinia</taxon>
        <taxon>Caryophylliina</taxon>
        <taxon>Caryophylliidae</taxon>
        <taxon>Desmophyllum</taxon>
    </lineage>
</organism>
<dbReference type="FunFam" id="2.10.25.10:FF:000255">
    <property type="entry name" value="Sushi, nidogen and EGF-like domains 1"/>
    <property type="match status" value="1"/>
</dbReference>
<feature type="domain" description="EGF-like" evidence="8">
    <location>
        <begin position="222"/>
        <end position="260"/>
    </location>
</feature>
<keyword evidence="5" id="KW-0325">Glycoprotein</keyword>
<evidence type="ECO:0000313" key="9">
    <source>
        <dbReference type="EMBL" id="KAJ7337762.1"/>
    </source>
</evidence>
<dbReference type="FunFam" id="2.10.25.10:FF:000012">
    <property type="entry name" value="Delta-like protein"/>
    <property type="match status" value="1"/>
</dbReference>
<evidence type="ECO:0000256" key="3">
    <source>
        <dbReference type="ARBA" id="ARBA00022737"/>
    </source>
</evidence>
<dbReference type="InterPro" id="IPR001881">
    <property type="entry name" value="EGF-like_Ca-bd_dom"/>
</dbReference>
<feature type="domain" description="EGF-like" evidence="8">
    <location>
        <begin position="299"/>
        <end position="335"/>
    </location>
</feature>
<feature type="domain" description="EGF-like" evidence="8">
    <location>
        <begin position="533"/>
        <end position="569"/>
    </location>
</feature>
<keyword evidence="3" id="KW-0677">Repeat</keyword>
<dbReference type="SMART" id="SM00181">
    <property type="entry name" value="EGF"/>
    <property type="match status" value="16"/>
</dbReference>
<dbReference type="Gene3D" id="2.10.25.10">
    <property type="entry name" value="Laminin"/>
    <property type="match status" value="13"/>
</dbReference>
<gene>
    <name evidence="9" type="ORF">OS493_007916</name>
</gene>
<dbReference type="GO" id="GO:0005509">
    <property type="term" value="F:calcium ion binding"/>
    <property type="evidence" value="ECO:0007669"/>
    <property type="project" value="InterPro"/>
</dbReference>
<protein>
    <recommendedName>
        <fullName evidence="8">EGF-like domain-containing protein</fullName>
    </recommendedName>
</protein>
<dbReference type="GO" id="GO:0045197">
    <property type="term" value="P:establishment or maintenance of epithelial cell apical/basal polarity"/>
    <property type="evidence" value="ECO:0007669"/>
    <property type="project" value="TreeGrafter"/>
</dbReference>
<feature type="disulfide bond" evidence="6">
    <location>
        <begin position="231"/>
        <end position="248"/>
    </location>
</feature>
<dbReference type="SMART" id="SM00179">
    <property type="entry name" value="EGF_CA"/>
    <property type="match status" value="10"/>
</dbReference>
<dbReference type="GO" id="GO:0005886">
    <property type="term" value="C:plasma membrane"/>
    <property type="evidence" value="ECO:0007669"/>
    <property type="project" value="UniProtKB-ARBA"/>
</dbReference>
<dbReference type="GO" id="GO:0000902">
    <property type="term" value="P:cell morphogenesis"/>
    <property type="evidence" value="ECO:0007669"/>
    <property type="project" value="UniProtKB-ARBA"/>
</dbReference>
<keyword evidence="10" id="KW-1185">Reference proteome</keyword>
<feature type="disulfide bond" evidence="6">
    <location>
        <begin position="288"/>
        <end position="297"/>
    </location>
</feature>
<dbReference type="InterPro" id="IPR000742">
    <property type="entry name" value="EGF"/>
</dbReference>
<evidence type="ECO:0000256" key="6">
    <source>
        <dbReference type="PROSITE-ProRule" id="PRU00076"/>
    </source>
</evidence>
<feature type="disulfide bond" evidence="6">
    <location>
        <begin position="412"/>
        <end position="421"/>
    </location>
</feature>
<dbReference type="EMBL" id="MU827780">
    <property type="protein sequence ID" value="KAJ7337762.1"/>
    <property type="molecule type" value="Genomic_DNA"/>
</dbReference>
<dbReference type="FunFam" id="2.10.25.10:FF:000602">
    <property type="entry name" value="Notch receptor protein"/>
    <property type="match status" value="1"/>
</dbReference>
<feature type="disulfide bond" evidence="6">
    <location>
        <begin position="722"/>
        <end position="731"/>
    </location>
</feature>
<dbReference type="InterPro" id="IPR051022">
    <property type="entry name" value="Notch_Cell-Fate_Det"/>
</dbReference>
<feature type="chain" id="PRO_5040857089" description="EGF-like domain-containing protein" evidence="7">
    <location>
        <begin position="25"/>
        <end position="801"/>
    </location>
</feature>
<dbReference type="GO" id="GO:0007157">
    <property type="term" value="P:heterophilic cell-cell adhesion via plasma membrane cell adhesion molecules"/>
    <property type="evidence" value="ECO:0007669"/>
    <property type="project" value="TreeGrafter"/>
</dbReference>
<evidence type="ECO:0000256" key="7">
    <source>
        <dbReference type="SAM" id="SignalP"/>
    </source>
</evidence>
<reference evidence="9" key="1">
    <citation type="submission" date="2023-01" db="EMBL/GenBank/DDBJ databases">
        <title>Genome assembly of the deep-sea coral Lophelia pertusa.</title>
        <authorList>
            <person name="Herrera S."/>
            <person name="Cordes E."/>
        </authorList>
    </citation>
    <scope>NUCLEOTIDE SEQUENCE</scope>
    <source>
        <strain evidence="9">USNM1676648</strain>
        <tissue evidence="9">Polyp</tissue>
    </source>
</reference>
<proteinExistence type="predicted"/>
<feature type="domain" description="EGF-like" evidence="8">
    <location>
        <begin position="336"/>
        <end position="371"/>
    </location>
</feature>
<dbReference type="PANTHER" id="PTHR24049:SF22">
    <property type="entry name" value="DROSOPHILA CRUMBS HOMOLOG"/>
    <property type="match status" value="1"/>
</dbReference>
<feature type="domain" description="EGF-like" evidence="8">
    <location>
        <begin position="696"/>
        <end position="732"/>
    </location>
</feature>
<feature type="disulfide bond" evidence="6">
    <location>
        <begin position="678"/>
        <end position="687"/>
    </location>
</feature>
<feature type="domain" description="EGF-like" evidence="8">
    <location>
        <begin position="261"/>
        <end position="298"/>
    </location>
</feature>
<sequence length="801" mass="87702">MFFLKLVAIYELFCICTYSHIVAAGKRHRITLKKTKPLQNKNLTHGVNAREVEDDNSAAELNSATNTTATNKVKEISGSRRYLGSSFNGLPPDLAVYPQHPIIHGPFFNHHVHFVPKPYPVVSVQYVPKPFPIPYPVPSHVHVSHLHLRPKYRLNPCQNGGIFVQLHHEYFCICQKEFRGKNCEDRNYCASNPCKNGATCTEISGAFKCNCAHGFLGAVCEEPNPCHPNPCKNGGLCTRSDSEEQFSCICQEGFKGEHCDSINKCDPNPCKNGATCQQSKDDKYICICPPSFKGTLCTETKQCYINPCLNSGTCHEDGFGYNCTCRLGYTGSNCESHVCHPSPCLHGGHCRVFYGHSKCYCPPLYKGNKCEIPHPCYTRPCMNGGICIDSYSGYSAYPDKWNNGFLHYLCICNAGFAGSNCEVDICKKCDINAKCINDTCVCVEGYYGDGFTCRKIPHPCHPNPCKNEAKCKELEGGEYDCECPLGTSGKHCEEKDACIPNPCKNSGKCVETREGGFRCVCENGYTGENCELPVDGCLSNPCQNGGTCQNENGKAVCKCKGKFTGPTCKDCGCPKGNPLAVPPVYAQKCDSDGTCFCESDEMDFREDGCYLGRTNNPCLSNPCRNGGTCESINTNTAYVCKCPAGFTGTHCEKEICTPGYCLNGGICKPVGNMPTCICQSGFTGPRCESKKPGKPDKDYCHPNPCLNSGTCIQVQGGYDCHCDLQYTGAHCEVDKCAKCDVHALCARGRCRCMPGYIGTGYECVKARHKRCPTMCPIYSTCLQGACQCLPGYQMQGNSCIR</sequence>
<feature type="domain" description="EGF-like" evidence="8">
    <location>
        <begin position="494"/>
        <end position="531"/>
    </location>
</feature>
<comment type="caution">
    <text evidence="6">Lacks conserved residue(s) required for the propagation of feature annotation.</text>
</comment>